<organism evidence="3 4">
    <name type="scientific">Streptomyces sp. 900105755</name>
    <dbReference type="NCBI Taxonomy" id="3154389"/>
    <lineage>
        <taxon>Bacteria</taxon>
        <taxon>Bacillati</taxon>
        <taxon>Actinomycetota</taxon>
        <taxon>Actinomycetes</taxon>
        <taxon>Kitasatosporales</taxon>
        <taxon>Streptomycetaceae</taxon>
        <taxon>Streptomyces</taxon>
    </lineage>
</organism>
<evidence type="ECO:0000313" key="3">
    <source>
        <dbReference type="EMBL" id="MER6274116.1"/>
    </source>
</evidence>
<dbReference type="Proteomes" id="UP001490365">
    <property type="component" value="Unassembled WGS sequence"/>
</dbReference>
<keyword evidence="4" id="KW-1185">Reference proteome</keyword>
<feature type="compositionally biased region" description="Low complexity" evidence="1">
    <location>
        <begin position="319"/>
        <end position="330"/>
    </location>
</feature>
<feature type="compositionally biased region" description="Polar residues" evidence="1">
    <location>
        <begin position="334"/>
        <end position="345"/>
    </location>
</feature>
<evidence type="ECO:0000313" key="4">
    <source>
        <dbReference type="Proteomes" id="UP001490365"/>
    </source>
</evidence>
<keyword evidence="2" id="KW-1133">Transmembrane helix</keyword>
<feature type="region of interest" description="Disordered" evidence="1">
    <location>
        <begin position="141"/>
        <end position="220"/>
    </location>
</feature>
<comment type="caution">
    <text evidence="3">The sequence shown here is derived from an EMBL/GenBank/DDBJ whole genome shotgun (WGS) entry which is preliminary data.</text>
</comment>
<feature type="region of interest" description="Disordered" evidence="1">
    <location>
        <begin position="259"/>
        <end position="345"/>
    </location>
</feature>
<evidence type="ECO:0000256" key="2">
    <source>
        <dbReference type="SAM" id="Phobius"/>
    </source>
</evidence>
<feature type="compositionally biased region" description="Gly residues" evidence="1">
    <location>
        <begin position="298"/>
        <end position="310"/>
    </location>
</feature>
<proteinExistence type="predicted"/>
<evidence type="ECO:0008006" key="5">
    <source>
        <dbReference type="Google" id="ProtNLM"/>
    </source>
</evidence>
<protein>
    <recommendedName>
        <fullName evidence="5">Extensin</fullName>
    </recommendedName>
</protein>
<feature type="transmembrane region" description="Helical" evidence="2">
    <location>
        <begin position="115"/>
        <end position="138"/>
    </location>
</feature>
<gene>
    <name evidence="3" type="ORF">ABT211_43760</name>
</gene>
<feature type="compositionally biased region" description="Basic and acidic residues" evidence="1">
    <location>
        <begin position="265"/>
        <end position="284"/>
    </location>
</feature>
<sequence>MADQQDKWLNRVTAERLLRGESLEAVDASARDQAERLADTLGALSAAATPAAAELPGEEAALAAFRKARESAEDARTGAATWQGGGGRNADAGLFRIGAGSRPARAPGWARPARLGLAAALTVGMLGGVAVAAGTGVLPTPFDDNHPGPAASVSAAGTPARPQGSQSPESLLGGETRTPSSGATPGASGQPSPDPSGKRKNRDTGSTGVPAGGWSGALTSCRAMRNGKSLGADRRRALEGLAGGAGRVDKFCKAVLDTGLNGKDGVARDGKGDDNTQGGRHDGQGDSSGTGDDDGRPGRGAGGGKDGGWGNDHHQDGVATPAPTAFAPARPHQPGTSPSPTYSAL</sequence>
<feature type="compositionally biased region" description="Polar residues" evidence="1">
    <location>
        <begin position="177"/>
        <end position="191"/>
    </location>
</feature>
<keyword evidence="2" id="KW-0812">Transmembrane</keyword>
<accession>A0ABV1TVR1</accession>
<dbReference type="RefSeq" id="WP_351962344.1">
    <property type="nucleotide sequence ID" value="NZ_JBEOZM010000042.1"/>
</dbReference>
<evidence type="ECO:0000256" key="1">
    <source>
        <dbReference type="SAM" id="MobiDB-lite"/>
    </source>
</evidence>
<dbReference type="EMBL" id="JBEOZM010000042">
    <property type="protein sequence ID" value="MER6274116.1"/>
    <property type="molecule type" value="Genomic_DNA"/>
</dbReference>
<reference evidence="3 4" key="1">
    <citation type="submission" date="2024-06" db="EMBL/GenBank/DDBJ databases">
        <title>The Natural Products Discovery Center: Release of the First 8490 Sequenced Strains for Exploring Actinobacteria Biosynthetic Diversity.</title>
        <authorList>
            <person name="Kalkreuter E."/>
            <person name="Kautsar S.A."/>
            <person name="Yang D."/>
            <person name="Bader C.D."/>
            <person name="Teijaro C.N."/>
            <person name="Fluegel L."/>
            <person name="Davis C.M."/>
            <person name="Simpson J.R."/>
            <person name="Lauterbach L."/>
            <person name="Steele A.D."/>
            <person name="Gui C."/>
            <person name="Meng S."/>
            <person name="Li G."/>
            <person name="Viehrig K."/>
            <person name="Ye F."/>
            <person name="Su P."/>
            <person name="Kiefer A.F."/>
            <person name="Nichols A."/>
            <person name="Cepeda A.J."/>
            <person name="Yan W."/>
            <person name="Fan B."/>
            <person name="Jiang Y."/>
            <person name="Adhikari A."/>
            <person name="Zheng C.-J."/>
            <person name="Schuster L."/>
            <person name="Cowan T.M."/>
            <person name="Smanski M.J."/>
            <person name="Chevrette M.G."/>
            <person name="De Carvalho L.P.S."/>
            <person name="Shen B."/>
        </authorList>
    </citation>
    <scope>NUCLEOTIDE SEQUENCE [LARGE SCALE GENOMIC DNA]</scope>
    <source>
        <strain evidence="3 4">NPDC001694</strain>
    </source>
</reference>
<name>A0ABV1TVR1_9ACTN</name>
<keyword evidence="2" id="KW-0472">Membrane</keyword>